<proteinExistence type="predicted"/>
<dbReference type="RefSeq" id="WP_179786543.1">
    <property type="nucleotide sequence ID" value="NZ_BAAARR010000022.1"/>
</dbReference>
<evidence type="ECO:0000313" key="1">
    <source>
        <dbReference type="EMBL" id="NYH88678.1"/>
    </source>
</evidence>
<protein>
    <submittedName>
        <fullName evidence="1">Broad-specificity NMP kinase</fullName>
    </submittedName>
</protein>
<dbReference type="AlphaFoldDB" id="A0A852ZA96"/>
<dbReference type="InterPro" id="IPR027417">
    <property type="entry name" value="P-loop_NTPase"/>
</dbReference>
<name>A0A852ZA96_9ACTN</name>
<accession>A0A852ZA96</accession>
<dbReference type="GO" id="GO:0016301">
    <property type="term" value="F:kinase activity"/>
    <property type="evidence" value="ECO:0007669"/>
    <property type="project" value="UniProtKB-KW"/>
</dbReference>
<gene>
    <name evidence="1" type="ORF">F4554_001316</name>
</gene>
<comment type="caution">
    <text evidence="1">The sequence shown here is derived from an EMBL/GenBank/DDBJ whole genome shotgun (WGS) entry which is preliminary data.</text>
</comment>
<reference evidence="1 2" key="1">
    <citation type="submission" date="2020-07" db="EMBL/GenBank/DDBJ databases">
        <title>Sequencing the genomes of 1000 actinobacteria strains.</title>
        <authorList>
            <person name="Klenk H.-P."/>
        </authorList>
    </citation>
    <scope>NUCLEOTIDE SEQUENCE [LARGE SCALE GENOMIC DNA]</scope>
    <source>
        <strain evidence="1 2">DSM 18448</strain>
    </source>
</reference>
<evidence type="ECO:0000313" key="2">
    <source>
        <dbReference type="Proteomes" id="UP000579605"/>
    </source>
</evidence>
<dbReference type="Proteomes" id="UP000579605">
    <property type="component" value="Unassembled WGS sequence"/>
</dbReference>
<dbReference type="SUPFAM" id="SSF52540">
    <property type="entry name" value="P-loop containing nucleoside triphosphate hydrolases"/>
    <property type="match status" value="1"/>
</dbReference>
<dbReference type="Gene3D" id="3.40.50.300">
    <property type="entry name" value="P-loop containing nucleotide triphosphate hydrolases"/>
    <property type="match status" value="1"/>
</dbReference>
<keyword evidence="2" id="KW-1185">Reference proteome</keyword>
<keyword evidence="1" id="KW-0418">Kinase</keyword>
<dbReference type="Pfam" id="PF13238">
    <property type="entry name" value="AAA_18"/>
    <property type="match status" value="1"/>
</dbReference>
<keyword evidence="1" id="KW-0808">Transferase</keyword>
<organism evidence="1 2">
    <name type="scientific">Actinopolymorpha rutila</name>
    <dbReference type="NCBI Taxonomy" id="446787"/>
    <lineage>
        <taxon>Bacteria</taxon>
        <taxon>Bacillati</taxon>
        <taxon>Actinomycetota</taxon>
        <taxon>Actinomycetes</taxon>
        <taxon>Propionibacteriales</taxon>
        <taxon>Actinopolymorphaceae</taxon>
        <taxon>Actinopolymorpha</taxon>
    </lineage>
</organism>
<dbReference type="EMBL" id="JACBZH010000001">
    <property type="protein sequence ID" value="NYH88678.1"/>
    <property type="molecule type" value="Genomic_DNA"/>
</dbReference>
<sequence length="176" mass="19666">MPLVWVTGTSGVGKSTVRAELRRRGFVAYDTDEDHLSRHFDRETGAEVLYPELAAQRTAEWFARHVQRVSPESVRRISAEVGDRLGFVCGSTENEDELWGEFAVVVHLSADPETIRRRLARRPPDAFGGTEEEVERILGWHAGSDAAYERFGARRVDATQPVGNVVDELLDACSAR</sequence>